<feature type="non-terminal residue" evidence="12">
    <location>
        <position position="1"/>
    </location>
</feature>
<evidence type="ECO:0000256" key="3">
    <source>
        <dbReference type="ARBA" id="ARBA00022840"/>
    </source>
</evidence>
<evidence type="ECO:0000313" key="12">
    <source>
        <dbReference type="EMBL" id="CAH3022182.1"/>
    </source>
</evidence>
<reference evidence="12 13" key="1">
    <citation type="submission" date="2022-05" db="EMBL/GenBank/DDBJ databases">
        <authorList>
            <consortium name="Genoscope - CEA"/>
            <person name="William W."/>
        </authorList>
    </citation>
    <scope>NUCLEOTIDE SEQUENCE [LARGE SCALE GENOMIC DNA]</scope>
</reference>
<sequence>NGGRCEGFDSAVQNACQVFGMETLFPEQFKALKTFAYGTDVLLNLPTGFGKSLVFQMAPLVHAELSRGRDGFAANPVIIIISPLVSLTEDQTSYLRKCGISACSIGEDKVLDMRTEKGECCVVFSSPESLLGNGTWRSMLSSDVYQKNLIGIVVDEAHCISHWGTSKSKEAMAFRRWFYKLSELCSLVPNKIPFMAVTATATRQTKETITSVLRFGKFVEVSESPNKANICYSVQTMDKRNPLIQYFQWIMNELKEKRGGTERTIIYCQTIKQCSTLYSLFAQEMGDSIFTNDNKDPRNRVVEMLHALSSKSIKEVVLEEMGQETGCIRVLICTIAFGMGVNCKGVERIIHLGPSKSVEAYIQESGRAGRDGSPSKALQLYQPLMLLHVEKDMKDSVKGKYTCRRAFLMGHFDQKGGKPQSDTQSDFVCCDLCSKDENLKVPISAPAPYAGKTRTVSTSQKATLKGKLIRLRKSLLVELLHQSPKGGLPVASVPELLIGFSDSQIAQVLENCDKIFSISDIKANVEIWKERHAYAIMDTLAEVFQDLSHDAGQAYDCQNYFDGDDEEDDDWDALFDDVELMDVDWDNFSASNILYDDSTFVEESQDFESSDMHIPELDDLIDKVQIE</sequence>
<dbReference type="PANTHER" id="PTHR13710:SF153">
    <property type="entry name" value="RECQ-LIKE DNA HELICASE BLM"/>
    <property type="match status" value="1"/>
</dbReference>
<dbReference type="EC" id="5.6.2.4" evidence="8"/>
<accession>A0ABN8M5W1</accession>
<evidence type="ECO:0000256" key="1">
    <source>
        <dbReference type="ARBA" id="ARBA00005446"/>
    </source>
</evidence>
<dbReference type="EMBL" id="CALNXI010000209">
    <property type="protein sequence ID" value="CAH3022182.1"/>
    <property type="molecule type" value="Genomic_DNA"/>
</dbReference>
<dbReference type="Pfam" id="PF00270">
    <property type="entry name" value="DEAD"/>
    <property type="match status" value="1"/>
</dbReference>
<dbReference type="SUPFAM" id="SSF52540">
    <property type="entry name" value="P-loop containing nucleoside triphosphate hydrolases"/>
    <property type="match status" value="1"/>
</dbReference>
<keyword evidence="13" id="KW-1185">Reference proteome</keyword>
<comment type="catalytic activity">
    <reaction evidence="7">
        <text>Couples ATP hydrolysis with the unwinding of duplex DNA by translocating in the 3'-5' direction.</text>
        <dbReference type="EC" id="5.6.2.4"/>
    </reaction>
</comment>
<proteinExistence type="inferred from homology"/>
<dbReference type="SMART" id="SM00487">
    <property type="entry name" value="DEXDc"/>
    <property type="match status" value="1"/>
</dbReference>
<feature type="domain" description="Helicase C-terminal" evidence="11">
    <location>
        <begin position="242"/>
        <end position="408"/>
    </location>
</feature>
<evidence type="ECO:0000259" key="10">
    <source>
        <dbReference type="PROSITE" id="PS51192"/>
    </source>
</evidence>
<evidence type="ECO:0000313" key="13">
    <source>
        <dbReference type="Proteomes" id="UP001159427"/>
    </source>
</evidence>
<dbReference type="PANTHER" id="PTHR13710">
    <property type="entry name" value="DNA HELICASE RECQ FAMILY MEMBER"/>
    <property type="match status" value="1"/>
</dbReference>
<dbReference type="InterPro" id="IPR027417">
    <property type="entry name" value="P-loop_NTPase"/>
</dbReference>
<evidence type="ECO:0000256" key="4">
    <source>
        <dbReference type="ARBA" id="ARBA00023125"/>
    </source>
</evidence>
<dbReference type="PROSITE" id="PS51192">
    <property type="entry name" value="HELICASE_ATP_BIND_1"/>
    <property type="match status" value="1"/>
</dbReference>
<keyword evidence="2" id="KW-0547">Nucleotide-binding</keyword>
<keyword evidence="4" id="KW-0238">DNA-binding</keyword>
<evidence type="ECO:0000256" key="9">
    <source>
        <dbReference type="ARBA" id="ARBA00044542"/>
    </source>
</evidence>
<evidence type="ECO:0000256" key="6">
    <source>
        <dbReference type="ARBA" id="ARBA00023242"/>
    </source>
</evidence>
<evidence type="ECO:0000256" key="5">
    <source>
        <dbReference type="ARBA" id="ARBA00023235"/>
    </source>
</evidence>
<comment type="similarity">
    <text evidence="1">Belongs to the helicase family. RecQ subfamily.</text>
</comment>
<protein>
    <recommendedName>
        <fullName evidence="8">DNA 3'-5' helicase</fullName>
        <ecNumber evidence="8">5.6.2.4</ecNumber>
    </recommendedName>
    <alternativeName>
        <fullName evidence="9">DNA 3'-5' helicase BLM</fullName>
    </alternativeName>
</protein>
<evidence type="ECO:0000256" key="8">
    <source>
        <dbReference type="ARBA" id="ARBA00034808"/>
    </source>
</evidence>
<evidence type="ECO:0000256" key="2">
    <source>
        <dbReference type="ARBA" id="ARBA00022741"/>
    </source>
</evidence>
<evidence type="ECO:0000259" key="11">
    <source>
        <dbReference type="PROSITE" id="PS51194"/>
    </source>
</evidence>
<keyword evidence="6" id="KW-0539">Nucleus</keyword>
<dbReference type="PROSITE" id="PS51194">
    <property type="entry name" value="HELICASE_CTER"/>
    <property type="match status" value="1"/>
</dbReference>
<dbReference type="SMART" id="SM00490">
    <property type="entry name" value="HELICc"/>
    <property type="match status" value="1"/>
</dbReference>
<dbReference type="InterPro" id="IPR014001">
    <property type="entry name" value="Helicase_ATP-bd"/>
</dbReference>
<keyword evidence="3" id="KW-0067">ATP-binding</keyword>
<organism evidence="12 13">
    <name type="scientific">Porites evermanni</name>
    <dbReference type="NCBI Taxonomy" id="104178"/>
    <lineage>
        <taxon>Eukaryota</taxon>
        <taxon>Metazoa</taxon>
        <taxon>Cnidaria</taxon>
        <taxon>Anthozoa</taxon>
        <taxon>Hexacorallia</taxon>
        <taxon>Scleractinia</taxon>
        <taxon>Fungiina</taxon>
        <taxon>Poritidae</taxon>
        <taxon>Porites</taxon>
    </lineage>
</organism>
<comment type="caution">
    <text evidence="12">The sequence shown here is derived from an EMBL/GenBank/DDBJ whole genome shotgun (WGS) entry which is preliminary data.</text>
</comment>
<name>A0ABN8M5W1_9CNID</name>
<dbReference type="Pfam" id="PF00271">
    <property type="entry name" value="Helicase_C"/>
    <property type="match status" value="1"/>
</dbReference>
<dbReference type="Gene3D" id="3.40.50.300">
    <property type="entry name" value="P-loop containing nucleotide triphosphate hydrolases"/>
    <property type="match status" value="2"/>
</dbReference>
<dbReference type="Proteomes" id="UP001159427">
    <property type="component" value="Unassembled WGS sequence"/>
</dbReference>
<keyword evidence="5" id="KW-0413">Isomerase</keyword>
<evidence type="ECO:0000256" key="7">
    <source>
        <dbReference type="ARBA" id="ARBA00034617"/>
    </source>
</evidence>
<dbReference type="InterPro" id="IPR001650">
    <property type="entry name" value="Helicase_C-like"/>
</dbReference>
<gene>
    <name evidence="12" type="ORF">PEVE_00014448</name>
</gene>
<feature type="domain" description="Helicase ATP-binding" evidence="10">
    <location>
        <begin position="32"/>
        <end position="219"/>
    </location>
</feature>
<dbReference type="InterPro" id="IPR011545">
    <property type="entry name" value="DEAD/DEAH_box_helicase_dom"/>
</dbReference>